<protein>
    <recommendedName>
        <fullName evidence="4">WxL domain-containing protein</fullName>
    </recommendedName>
</protein>
<accession>A0A7Y2LYA8</accession>
<feature type="chain" id="PRO_5030811150" description="WxL domain-containing protein" evidence="1">
    <location>
        <begin position="30"/>
        <end position="209"/>
    </location>
</feature>
<organism evidence="2 3">
    <name type="scientific">Microbacterium ulmi</name>
    <dbReference type="NCBI Taxonomy" id="179095"/>
    <lineage>
        <taxon>Bacteria</taxon>
        <taxon>Bacillati</taxon>
        <taxon>Actinomycetota</taxon>
        <taxon>Actinomycetes</taxon>
        <taxon>Micrococcales</taxon>
        <taxon>Microbacteriaceae</taxon>
        <taxon>Microbacterium</taxon>
    </lineage>
</organism>
<comment type="caution">
    <text evidence="2">The sequence shown here is derived from an EMBL/GenBank/DDBJ whole genome shotgun (WGS) entry which is preliminary data.</text>
</comment>
<dbReference type="EMBL" id="JABEMB010000003">
    <property type="protein sequence ID" value="NNH02992.1"/>
    <property type="molecule type" value="Genomic_DNA"/>
</dbReference>
<evidence type="ECO:0000256" key="1">
    <source>
        <dbReference type="SAM" id="SignalP"/>
    </source>
</evidence>
<dbReference type="AlphaFoldDB" id="A0A7Y2LYA8"/>
<keyword evidence="3" id="KW-1185">Reference proteome</keyword>
<evidence type="ECO:0000313" key="2">
    <source>
        <dbReference type="EMBL" id="NNH02992.1"/>
    </source>
</evidence>
<proteinExistence type="predicted"/>
<keyword evidence="1" id="KW-0732">Signal</keyword>
<sequence>MKTKKSFALRVAAAAFGVAVLTAAGTAIASADDELGDEGVDVNVDISPIVEPGVLALSVADDSTTLTEDGSTDVVRQFTGTLPLVTVTDTRTGDEIPDGAFWAVVGSASAFLNQTAPDAAPIGADHLGWEPALVQGEGEAFISVGDDVQTVLDGDRGLVNQELLFLADSAADAAAAGGTWSANANLFLRVPATVTPGSYTSVLTLSLFE</sequence>
<dbReference type="RefSeq" id="WP_167034878.1">
    <property type="nucleotide sequence ID" value="NZ_BAAANA010000002.1"/>
</dbReference>
<evidence type="ECO:0000313" key="3">
    <source>
        <dbReference type="Proteomes" id="UP000543598"/>
    </source>
</evidence>
<evidence type="ECO:0008006" key="4">
    <source>
        <dbReference type="Google" id="ProtNLM"/>
    </source>
</evidence>
<dbReference type="Proteomes" id="UP000543598">
    <property type="component" value="Unassembled WGS sequence"/>
</dbReference>
<feature type="signal peptide" evidence="1">
    <location>
        <begin position="1"/>
        <end position="29"/>
    </location>
</feature>
<gene>
    <name evidence="2" type="ORF">HLA99_03850</name>
</gene>
<name>A0A7Y2LYA8_9MICO</name>
<reference evidence="2 3" key="1">
    <citation type="submission" date="2020-05" db="EMBL/GenBank/DDBJ databases">
        <title>MicrobeNet Type strains.</title>
        <authorList>
            <person name="Nicholson A.C."/>
        </authorList>
    </citation>
    <scope>NUCLEOTIDE SEQUENCE [LARGE SCALE GENOMIC DNA]</scope>
    <source>
        <strain evidence="2 3">JCM 14282</strain>
    </source>
</reference>